<name>A0ABZ1C3V7_9BACT</name>
<evidence type="ECO:0000313" key="3">
    <source>
        <dbReference type="Proteomes" id="UP000738431"/>
    </source>
</evidence>
<dbReference type="InterPro" id="IPR014922">
    <property type="entry name" value="YdhG-like"/>
</dbReference>
<evidence type="ECO:0000259" key="1">
    <source>
        <dbReference type="Pfam" id="PF08818"/>
    </source>
</evidence>
<organism evidence="2 3">
    <name type="scientific">Actomonas aquatica</name>
    <dbReference type="NCBI Taxonomy" id="2866162"/>
    <lineage>
        <taxon>Bacteria</taxon>
        <taxon>Pseudomonadati</taxon>
        <taxon>Verrucomicrobiota</taxon>
        <taxon>Opitutia</taxon>
        <taxon>Opitutales</taxon>
        <taxon>Opitutaceae</taxon>
        <taxon>Actomonas</taxon>
    </lineage>
</organism>
<dbReference type="SUPFAM" id="SSF159888">
    <property type="entry name" value="YdhG-like"/>
    <property type="match status" value="1"/>
</dbReference>
<reference evidence="2 3" key="1">
    <citation type="submission" date="2021-08" db="EMBL/GenBank/DDBJ databases">
        <authorList>
            <person name="Zhang D."/>
            <person name="Zhang A."/>
            <person name="Wang L."/>
        </authorList>
    </citation>
    <scope>NUCLEOTIDE SEQUENCE [LARGE SCALE GENOMIC DNA]</scope>
    <source>
        <strain evidence="2 3">WL0086</strain>
    </source>
</reference>
<sequence>MTPFASPAVAAKLSTYPEPARSVLLELRELIFATARDHPDIGPLTETLKWDQPSYLTEQSRSGTTLRLDAPADHPAHCALLVHCQTHLIATLRETLGPALHYEGNRAILLPIAQPLPTTALRTAITLALTYHTRKRAPRPPIGERIRQARRS</sequence>
<protein>
    <submittedName>
        <fullName evidence="2">DUF1801 domain-containing protein</fullName>
    </submittedName>
</protein>
<dbReference type="RefSeq" id="WP_221031441.1">
    <property type="nucleotide sequence ID" value="NZ_CP139781.1"/>
</dbReference>
<accession>A0ABZ1C3V7</accession>
<dbReference type="EMBL" id="CP139781">
    <property type="protein sequence ID" value="WRQ85928.1"/>
    <property type="molecule type" value="Genomic_DNA"/>
</dbReference>
<feature type="domain" description="YdhG-like" evidence="1">
    <location>
        <begin position="21"/>
        <end position="128"/>
    </location>
</feature>
<gene>
    <name evidence="2" type="ORF">K1X11_014030</name>
</gene>
<keyword evidence="3" id="KW-1185">Reference proteome</keyword>
<dbReference type="Proteomes" id="UP000738431">
    <property type="component" value="Chromosome"/>
</dbReference>
<proteinExistence type="predicted"/>
<reference evidence="2 3" key="2">
    <citation type="submission" date="2023-12" db="EMBL/GenBank/DDBJ databases">
        <title>Description of an unclassified Opitutus bacterium of Verrucomicrobiota.</title>
        <authorList>
            <person name="Zhang D.-F."/>
        </authorList>
    </citation>
    <scope>NUCLEOTIDE SEQUENCE [LARGE SCALE GENOMIC DNA]</scope>
    <source>
        <strain evidence="2 3">WL0086</strain>
    </source>
</reference>
<evidence type="ECO:0000313" key="2">
    <source>
        <dbReference type="EMBL" id="WRQ85928.1"/>
    </source>
</evidence>
<dbReference type="Pfam" id="PF08818">
    <property type="entry name" value="DUF1801"/>
    <property type="match status" value="1"/>
</dbReference>